<reference evidence="3" key="1">
    <citation type="submission" date="2016-10" db="EMBL/GenBank/DDBJ databases">
        <authorList>
            <person name="Varghese N."/>
            <person name="Submissions S."/>
        </authorList>
    </citation>
    <scope>NUCLEOTIDE SEQUENCE [LARGE SCALE GENOMIC DNA]</scope>
    <source>
        <strain evidence="3">Gh-48</strain>
    </source>
</reference>
<gene>
    <name evidence="2" type="ORF">SAMN05192574_12160</name>
</gene>
<feature type="domain" description="Nucleotide modification associated" evidence="1">
    <location>
        <begin position="1"/>
        <end position="202"/>
    </location>
</feature>
<organism evidence="2 3">
    <name type="scientific">Mucilaginibacter gossypiicola</name>
    <dbReference type="NCBI Taxonomy" id="551995"/>
    <lineage>
        <taxon>Bacteria</taxon>
        <taxon>Pseudomonadati</taxon>
        <taxon>Bacteroidota</taxon>
        <taxon>Sphingobacteriia</taxon>
        <taxon>Sphingobacteriales</taxon>
        <taxon>Sphingobacteriaceae</taxon>
        <taxon>Mucilaginibacter</taxon>
    </lineage>
</organism>
<evidence type="ECO:0000259" key="1">
    <source>
        <dbReference type="Pfam" id="PF18753"/>
    </source>
</evidence>
<dbReference type="RefSeq" id="WP_091222451.1">
    <property type="nucleotide sequence ID" value="NZ_FOCL01000021.1"/>
</dbReference>
<dbReference type="AlphaFoldDB" id="A0A1H8V0I5"/>
<dbReference type="EMBL" id="FOCL01000021">
    <property type="protein sequence ID" value="SEP08714.1"/>
    <property type="molecule type" value="Genomic_DNA"/>
</dbReference>
<sequence length="217" mass="25126">MVNVFIYVVDRDLGFAPNPFHGYCTLATCKPRIRNSAKINDWIIGVGGSRLKAAGRCIFAMKVTNKITFNEYWNNDEYKDKKPVRNGSKTMLLGDNIYWHDEVNDVWHQAHSHHSHPDGSLNQYNKDRDTQSKNVLLSRHFYYFGSNAPEIPNEILTNMGYQNGIGHRRFSSQQAEPLIKWLEEEFYNSLNLIISDPFDFDKSEVHYSVKTNKMTAS</sequence>
<keyword evidence="3" id="KW-1185">Reference proteome</keyword>
<name>A0A1H8V0I5_9SPHI</name>
<accession>A0A1H8V0I5</accession>
<proteinExistence type="predicted"/>
<protein>
    <recommendedName>
        <fullName evidence="1">Nucleotide modification associated domain-containing protein</fullName>
    </recommendedName>
</protein>
<dbReference type="OrthoDB" id="2080678at2"/>
<evidence type="ECO:0000313" key="2">
    <source>
        <dbReference type="EMBL" id="SEP08714.1"/>
    </source>
</evidence>
<dbReference type="Proteomes" id="UP000198942">
    <property type="component" value="Unassembled WGS sequence"/>
</dbReference>
<dbReference type="InterPro" id="IPR041180">
    <property type="entry name" value="Nmad2"/>
</dbReference>
<evidence type="ECO:0000313" key="3">
    <source>
        <dbReference type="Proteomes" id="UP000198942"/>
    </source>
</evidence>
<dbReference type="STRING" id="551995.SAMN05192574_12160"/>
<dbReference type="Pfam" id="PF18753">
    <property type="entry name" value="Nmad2"/>
    <property type="match status" value="1"/>
</dbReference>